<comment type="similarity">
    <text evidence="2">Belongs to the UPF0291 family.</text>
</comment>
<organism evidence="3 4">
    <name type="scientific">Paenibacillus faecis</name>
    <dbReference type="NCBI Taxonomy" id="862114"/>
    <lineage>
        <taxon>Bacteria</taxon>
        <taxon>Bacillati</taxon>
        <taxon>Bacillota</taxon>
        <taxon>Bacilli</taxon>
        <taxon>Bacillales</taxon>
        <taxon>Paenibacillaceae</taxon>
        <taxon>Paenibacillus</taxon>
    </lineage>
</organism>
<comment type="caution">
    <text evidence="3">The sequence shown here is derived from an EMBL/GenBank/DDBJ whole genome shotgun (WGS) entry which is preliminary data.</text>
</comment>
<name>A0A5D0CUL1_9BACL</name>
<evidence type="ECO:0000256" key="1">
    <source>
        <dbReference type="ARBA" id="ARBA00022490"/>
    </source>
</evidence>
<dbReference type="AlphaFoldDB" id="A0A5D0CUL1"/>
<dbReference type="InterPro" id="IPR009242">
    <property type="entry name" value="DUF896"/>
</dbReference>
<dbReference type="Gene3D" id="1.10.287.540">
    <property type="entry name" value="Helix hairpin bin"/>
    <property type="match status" value="1"/>
</dbReference>
<dbReference type="EMBL" id="VSDO01000002">
    <property type="protein sequence ID" value="TYA13582.1"/>
    <property type="molecule type" value="Genomic_DNA"/>
</dbReference>
<reference evidence="3 4" key="1">
    <citation type="submission" date="2019-08" db="EMBL/GenBank/DDBJ databases">
        <title>Genome sequencing of Paenibacillus faecis DSM 23593(T).</title>
        <authorList>
            <person name="Kook J.-K."/>
            <person name="Park S.-N."/>
            <person name="Lim Y.K."/>
        </authorList>
    </citation>
    <scope>NUCLEOTIDE SEQUENCE [LARGE SCALE GENOMIC DNA]</scope>
    <source>
        <strain evidence="3 4">DSM 23593</strain>
    </source>
</reference>
<dbReference type="Pfam" id="PF05979">
    <property type="entry name" value="DUF896"/>
    <property type="match status" value="1"/>
</dbReference>
<gene>
    <name evidence="3" type="ORF">FRY98_13140</name>
</gene>
<dbReference type="SUPFAM" id="SSF158221">
    <property type="entry name" value="YnzC-like"/>
    <property type="match status" value="1"/>
</dbReference>
<proteinExistence type="inferred from homology"/>
<comment type="subcellular location">
    <subcellularLocation>
        <location evidence="2">Cytoplasm</location>
    </subcellularLocation>
</comment>
<evidence type="ECO:0000313" key="3">
    <source>
        <dbReference type="EMBL" id="TYA13582.1"/>
    </source>
</evidence>
<accession>A0A5D0CUL1</accession>
<dbReference type="HAMAP" id="MF_01103">
    <property type="entry name" value="UPF0291"/>
    <property type="match status" value="1"/>
</dbReference>
<dbReference type="RefSeq" id="WP_148452401.1">
    <property type="nucleotide sequence ID" value="NZ_BORZ01000001.1"/>
</dbReference>
<dbReference type="Proteomes" id="UP000325218">
    <property type="component" value="Unassembled WGS sequence"/>
</dbReference>
<protein>
    <recommendedName>
        <fullName evidence="2">UPF0291 protein FRY98_13140</fullName>
    </recommendedName>
</protein>
<keyword evidence="4" id="KW-1185">Reference proteome</keyword>
<dbReference type="OrthoDB" id="390105at2"/>
<dbReference type="GO" id="GO:0005737">
    <property type="term" value="C:cytoplasm"/>
    <property type="evidence" value="ECO:0007669"/>
    <property type="project" value="UniProtKB-SubCell"/>
</dbReference>
<dbReference type="PANTHER" id="PTHR37300:SF1">
    <property type="entry name" value="UPF0291 PROTEIN YNZC"/>
    <property type="match status" value="1"/>
</dbReference>
<dbReference type="PANTHER" id="PTHR37300">
    <property type="entry name" value="UPF0291 PROTEIN CBO2609/CLC_2481"/>
    <property type="match status" value="1"/>
</dbReference>
<keyword evidence="1 2" id="KW-0963">Cytoplasm</keyword>
<evidence type="ECO:0000313" key="4">
    <source>
        <dbReference type="Proteomes" id="UP000325218"/>
    </source>
</evidence>
<sequence>MDIDTLVKRINELARKNKTEGLTEDEKLERAQLRETYLQNIRNNFRQQLESIEIVDK</sequence>
<evidence type="ECO:0000256" key="2">
    <source>
        <dbReference type="HAMAP-Rule" id="MF_01103"/>
    </source>
</evidence>